<dbReference type="EMBL" id="MT144108">
    <property type="protein sequence ID" value="QJA48910.1"/>
    <property type="molecule type" value="Genomic_DNA"/>
</dbReference>
<accession>A0A6H1ZNY3</accession>
<evidence type="ECO:0000313" key="1">
    <source>
        <dbReference type="EMBL" id="QJA48910.1"/>
    </source>
</evidence>
<organism evidence="1">
    <name type="scientific">viral metagenome</name>
    <dbReference type="NCBI Taxonomy" id="1070528"/>
    <lineage>
        <taxon>unclassified sequences</taxon>
        <taxon>metagenomes</taxon>
        <taxon>organismal metagenomes</taxon>
    </lineage>
</organism>
<reference evidence="1" key="1">
    <citation type="submission" date="2020-03" db="EMBL/GenBank/DDBJ databases">
        <title>The deep terrestrial virosphere.</title>
        <authorList>
            <person name="Holmfeldt K."/>
            <person name="Nilsson E."/>
            <person name="Simone D."/>
            <person name="Lopez-Fernandez M."/>
            <person name="Wu X."/>
            <person name="de Brujin I."/>
            <person name="Lundin D."/>
            <person name="Andersson A."/>
            <person name="Bertilsson S."/>
            <person name="Dopson M."/>
        </authorList>
    </citation>
    <scope>NUCLEOTIDE SEQUENCE</scope>
    <source>
        <strain evidence="1">TM448A01190</strain>
    </source>
</reference>
<name>A0A6H1ZNY3_9ZZZZ</name>
<gene>
    <name evidence="1" type="ORF">TM448A01190_0022</name>
</gene>
<proteinExistence type="predicted"/>
<dbReference type="AlphaFoldDB" id="A0A6H1ZNY3"/>
<sequence length="55" mass="6288">MKININSSRFLHPNLIEPLINLGKAEDQAKCHITVNIDYDYEEITIPNTKTGPTY</sequence>
<protein>
    <submittedName>
        <fullName evidence="1">Uncharacterized protein</fullName>
    </submittedName>
</protein>